<evidence type="ECO:0000256" key="1">
    <source>
        <dbReference type="SAM" id="Phobius"/>
    </source>
</evidence>
<evidence type="ECO:0000313" key="4">
    <source>
        <dbReference type="EMBL" id="SQJ08290.1"/>
    </source>
</evidence>
<keyword evidence="1" id="KW-0472">Membrane</keyword>
<keyword evidence="1" id="KW-1133">Transmembrane helix</keyword>
<accession>A0AAX2JCN9</accession>
<feature type="transmembrane region" description="Helical" evidence="1">
    <location>
        <begin position="151"/>
        <end position="172"/>
    </location>
</feature>
<dbReference type="PROSITE" id="PS50887">
    <property type="entry name" value="GGDEF"/>
    <property type="match status" value="1"/>
</dbReference>
<keyword evidence="1" id="KW-0812">Transmembrane</keyword>
<evidence type="ECO:0000259" key="2">
    <source>
        <dbReference type="PROSITE" id="PS50883"/>
    </source>
</evidence>
<dbReference type="SUPFAM" id="SSF55073">
    <property type="entry name" value="Nucleotide cyclase"/>
    <property type="match status" value="1"/>
</dbReference>
<dbReference type="RefSeq" id="WP_005981534.1">
    <property type="nucleotide sequence ID" value="NZ_CABKNW010000005.1"/>
</dbReference>
<dbReference type="InterPro" id="IPR029787">
    <property type="entry name" value="Nucleotide_cyclase"/>
</dbReference>
<dbReference type="NCBIfam" id="TIGR00254">
    <property type="entry name" value="GGDEF"/>
    <property type="match status" value="1"/>
</dbReference>
<dbReference type="AlphaFoldDB" id="A0AAX2JCN9"/>
<dbReference type="InterPro" id="IPR001633">
    <property type="entry name" value="EAL_dom"/>
</dbReference>
<dbReference type="Gene3D" id="3.20.20.450">
    <property type="entry name" value="EAL domain"/>
    <property type="match status" value="1"/>
</dbReference>
<dbReference type="InterPro" id="IPR035919">
    <property type="entry name" value="EAL_sf"/>
</dbReference>
<dbReference type="InterPro" id="IPR050706">
    <property type="entry name" value="Cyclic-di-GMP_PDE-like"/>
</dbReference>
<reference evidence="4 5" key="1">
    <citation type="submission" date="2018-06" db="EMBL/GenBank/DDBJ databases">
        <authorList>
            <consortium name="Pathogen Informatics"/>
            <person name="Doyle S."/>
        </authorList>
    </citation>
    <scope>NUCLEOTIDE SEQUENCE [LARGE SCALE GENOMIC DNA]</scope>
    <source>
        <strain evidence="4 5">NCTC12112</strain>
    </source>
</reference>
<feature type="domain" description="EAL" evidence="2">
    <location>
        <begin position="361"/>
        <end position="615"/>
    </location>
</feature>
<organism evidence="4 5">
    <name type="scientific">Fusobacterium ulcerans</name>
    <dbReference type="NCBI Taxonomy" id="861"/>
    <lineage>
        <taxon>Bacteria</taxon>
        <taxon>Fusobacteriati</taxon>
        <taxon>Fusobacteriota</taxon>
        <taxon>Fusobacteriia</taxon>
        <taxon>Fusobacteriales</taxon>
        <taxon>Fusobacteriaceae</taxon>
        <taxon>Fusobacterium</taxon>
    </lineage>
</organism>
<dbReference type="PANTHER" id="PTHR33121:SF71">
    <property type="entry name" value="OXYGEN SENSOR PROTEIN DOSP"/>
    <property type="match status" value="1"/>
</dbReference>
<dbReference type="Gene3D" id="3.30.70.270">
    <property type="match status" value="1"/>
</dbReference>
<dbReference type="EMBL" id="LS483487">
    <property type="protein sequence ID" value="SQJ08290.1"/>
    <property type="molecule type" value="Genomic_DNA"/>
</dbReference>
<dbReference type="PANTHER" id="PTHR33121">
    <property type="entry name" value="CYCLIC DI-GMP PHOSPHODIESTERASE PDEF"/>
    <property type="match status" value="1"/>
</dbReference>
<name>A0AAX2JCN9_9FUSO</name>
<gene>
    <name evidence="4" type="primary">cph2_5</name>
    <name evidence="4" type="ORF">NCTC12112_02209</name>
</gene>
<dbReference type="Pfam" id="PF00563">
    <property type="entry name" value="EAL"/>
    <property type="match status" value="1"/>
</dbReference>
<dbReference type="PROSITE" id="PS50883">
    <property type="entry name" value="EAL"/>
    <property type="match status" value="1"/>
</dbReference>
<dbReference type="Proteomes" id="UP000249008">
    <property type="component" value="Chromosome 1"/>
</dbReference>
<dbReference type="SMART" id="SM00267">
    <property type="entry name" value="GGDEF"/>
    <property type="match status" value="1"/>
</dbReference>
<sequence length="624" mass="73475">MAKNKKFTKSIFFILLCAACLVSINSIIQIQKYGHWINYLGIVRGASQRAFKLEITHKGSDELLQYLDDILYDLSTGKGKYKLPYVEKDSIYIEDLKELDAKWKEIKQEIFDVRNGKDSAVLLKESEDFFEMANNTVFAGEKYARKQATNLTLLIIFLSVSSLITWLVVFIMQSKNQSSLEKMNEKLKDMIYKDELTGDGNLKKFKLDAERLIKENPETKFAIFYLDFENFKYCNDVLGYKFGDYILKEYNKFLKEDIGDKEAYGRVTADRFVAMRKYKDKSELIERQKNVDEKLKEVVKRSNERYNAFIYYGICCLEDINEKIEVTELIDRANFAQKTIKGQVINFAFYNKSIRDKMWEENYIRDNIHKAIANEEFIIYFQPKIELKGNKIENAEALVRWRNELGNLVPPGLFIPVLEKNLLISVLDQYVFEKTCQWIRKQMDEFKRLVPISINVSKMQFYSLDFIPVYSKIKRKYNIPDEILIIEFTESAIFNDIKRVKEIIKDLHQNGFLCAIDDFGNGYSSLNALKDMKVDILKMDSVFFNDSEDKEREKIIIKGIIQLAKNLNMKTVAEGIEEQEQVNFLREAGCDRIQGYVFYKPMPIEEFEKLENINWIEWNKENDY</sequence>
<dbReference type="InterPro" id="IPR043128">
    <property type="entry name" value="Rev_trsase/Diguanyl_cyclase"/>
</dbReference>
<evidence type="ECO:0000259" key="3">
    <source>
        <dbReference type="PROSITE" id="PS50887"/>
    </source>
</evidence>
<dbReference type="GO" id="GO:0071111">
    <property type="term" value="F:cyclic-guanylate-specific phosphodiesterase activity"/>
    <property type="evidence" value="ECO:0007669"/>
    <property type="project" value="InterPro"/>
</dbReference>
<dbReference type="InterPro" id="IPR000160">
    <property type="entry name" value="GGDEF_dom"/>
</dbReference>
<dbReference type="GeneID" id="78453495"/>
<dbReference type="CDD" id="cd01948">
    <property type="entry name" value="EAL"/>
    <property type="match status" value="1"/>
</dbReference>
<proteinExistence type="predicted"/>
<dbReference type="SUPFAM" id="SSF141868">
    <property type="entry name" value="EAL domain-like"/>
    <property type="match status" value="1"/>
</dbReference>
<protein>
    <submittedName>
        <fullName evidence="4">Bacteriophytochrome cph2</fullName>
    </submittedName>
</protein>
<feature type="domain" description="GGDEF" evidence="3">
    <location>
        <begin position="219"/>
        <end position="352"/>
    </location>
</feature>
<dbReference type="KEGG" id="ful:C4N20_01655"/>
<evidence type="ECO:0000313" key="5">
    <source>
        <dbReference type="Proteomes" id="UP000249008"/>
    </source>
</evidence>
<dbReference type="SMART" id="SM00052">
    <property type="entry name" value="EAL"/>
    <property type="match status" value="1"/>
</dbReference>
<dbReference type="Pfam" id="PF00990">
    <property type="entry name" value="GGDEF"/>
    <property type="match status" value="1"/>
</dbReference>